<organism evidence="3 4">
    <name type="scientific">Flavobacterium piscisymbiosum</name>
    <dbReference type="NCBI Taxonomy" id="2893753"/>
    <lineage>
        <taxon>Bacteria</taxon>
        <taxon>Pseudomonadati</taxon>
        <taxon>Bacteroidota</taxon>
        <taxon>Flavobacteriia</taxon>
        <taxon>Flavobacteriales</taxon>
        <taxon>Flavobacteriaceae</taxon>
        <taxon>Flavobacterium</taxon>
    </lineage>
</organism>
<dbReference type="RefSeq" id="WP_230033500.1">
    <property type="nucleotide sequence ID" value="NZ_JAJJMM010000001.1"/>
</dbReference>
<gene>
    <name evidence="3" type="ORF">LNP81_03590</name>
</gene>
<dbReference type="InterPro" id="IPR052893">
    <property type="entry name" value="TCS_response_regulator"/>
</dbReference>
<evidence type="ECO:0000313" key="4">
    <source>
        <dbReference type="Proteomes" id="UP001430679"/>
    </source>
</evidence>
<dbReference type="InterPro" id="IPR001789">
    <property type="entry name" value="Sig_transdc_resp-reg_receiver"/>
</dbReference>
<keyword evidence="1" id="KW-0597">Phosphoprotein</keyword>
<accession>A0ABS8M9B7</accession>
<reference evidence="3" key="1">
    <citation type="submission" date="2021-11" db="EMBL/GenBank/DDBJ databases">
        <title>Description of novel Flavobacterium species.</title>
        <authorList>
            <person name="Saticioglu I.B."/>
            <person name="Ay H."/>
            <person name="Altun S."/>
            <person name="Duman M."/>
        </authorList>
    </citation>
    <scope>NUCLEOTIDE SEQUENCE</scope>
    <source>
        <strain evidence="3">F-30</strain>
    </source>
</reference>
<proteinExistence type="predicted"/>
<feature type="modified residue" description="4-aspartylphosphate" evidence="1">
    <location>
        <position position="59"/>
    </location>
</feature>
<protein>
    <submittedName>
        <fullName evidence="3">Response regulator</fullName>
    </submittedName>
</protein>
<dbReference type="PANTHER" id="PTHR44520">
    <property type="entry name" value="RESPONSE REGULATOR RCP1-RELATED"/>
    <property type="match status" value="1"/>
</dbReference>
<dbReference type="PROSITE" id="PS50110">
    <property type="entry name" value="RESPONSE_REGULATORY"/>
    <property type="match status" value="1"/>
</dbReference>
<dbReference type="SMART" id="SM00448">
    <property type="entry name" value="REC"/>
    <property type="match status" value="1"/>
</dbReference>
<feature type="domain" description="Response regulatory" evidence="2">
    <location>
        <begin position="6"/>
        <end position="128"/>
    </location>
</feature>
<dbReference type="Gene3D" id="3.40.50.2300">
    <property type="match status" value="1"/>
</dbReference>
<dbReference type="Proteomes" id="UP001430679">
    <property type="component" value="Unassembled WGS sequence"/>
</dbReference>
<dbReference type="Pfam" id="PF00072">
    <property type="entry name" value="Response_reg"/>
    <property type="match status" value="1"/>
</dbReference>
<sequence length="142" mass="16461">MRTNSEIIIIEDDEDDRMLLKDIFESLNYPNKITFIEDPMDAVSYLADPVVNPFIIFSDINMPKINGFELREEILSDEIVSIKCVPYIFLSTSKSPENVLKAYHCKAQGYFKKESDFSIFKTVIQNIMEYWSKSLTPTNSLL</sequence>
<evidence type="ECO:0000256" key="1">
    <source>
        <dbReference type="PROSITE-ProRule" id="PRU00169"/>
    </source>
</evidence>
<evidence type="ECO:0000313" key="3">
    <source>
        <dbReference type="EMBL" id="MCC9062066.1"/>
    </source>
</evidence>
<dbReference type="EMBL" id="JAJJMM010000001">
    <property type="protein sequence ID" value="MCC9062066.1"/>
    <property type="molecule type" value="Genomic_DNA"/>
</dbReference>
<dbReference type="SUPFAM" id="SSF52172">
    <property type="entry name" value="CheY-like"/>
    <property type="match status" value="1"/>
</dbReference>
<name>A0ABS8M9B7_9FLAO</name>
<dbReference type="PANTHER" id="PTHR44520:SF2">
    <property type="entry name" value="RESPONSE REGULATOR RCP1"/>
    <property type="match status" value="1"/>
</dbReference>
<comment type="caution">
    <text evidence="3">The sequence shown here is derived from an EMBL/GenBank/DDBJ whole genome shotgun (WGS) entry which is preliminary data.</text>
</comment>
<dbReference type="InterPro" id="IPR011006">
    <property type="entry name" value="CheY-like_superfamily"/>
</dbReference>
<evidence type="ECO:0000259" key="2">
    <source>
        <dbReference type="PROSITE" id="PS50110"/>
    </source>
</evidence>
<keyword evidence="4" id="KW-1185">Reference proteome</keyword>